<dbReference type="Pfam" id="PF12728">
    <property type="entry name" value="HTH_17"/>
    <property type="match status" value="1"/>
</dbReference>
<keyword evidence="3" id="KW-1185">Reference proteome</keyword>
<dbReference type="SUPFAM" id="SSF46955">
    <property type="entry name" value="Putative DNA-binding domain"/>
    <property type="match status" value="1"/>
</dbReference>
<comment type="caution">
    <text evidence="2">The sequence shown here is derived from an EMBL/GenBank/DDBJ whole genome shotgun (WGS) entry which is preliminary data.</text>
</comment>
<dbReference type="InterPro" id="IPR010093">
    <property type="entry name" value="SinI_DNA-bd"/>
</dbReference>
<accession>A0ABN3NAU0</accession>
<reference evidence="2 3" key="1">
    <citation type="journal article" date="2019" name="Int. J. Syst. Evol. Microbiol.">
        <title>The Global Catalogue of Microorganisms (GCM) 10K type strain sequencing project: providing services to taxonomists for standard genome sequencing and annotation.</title>
        <authorList>
            <consortium name="The Broad Institute Genomics Platform"/>
            <consortium name="The Broad Institute Genome Sequencing Center for Infectious Disease"/>
            <person name="Wu L."/>
            <person name="Ma J."/>
        </authorList>
    </citation>
    <scope>NUCLEOTIDE SEQUENCE [LARGE SCALE GENOMIC DNA]</scope>
    <source>
        <strain evidence="2 3">JCM 3367</strain>
    </source>
</reference>
<evidence type="ECO:0000313" key="3">
    <source>
        <dbReference type="Proteomes" id="UP001499978"/>
    </source>
</evidence>
<feature type="domain" description="Helix-turn-helix" evidence="1">
    <location>
        <begin position="17"/>
        <end position="61"/>
    </location>
</feature>
<protein>
    <recommendedName>
        <fullName evidence="1">Helix-turn-helix domain-containing protein</fullName>
    </recommendedName>
</protein>
<evidence type="ECO:0000313" key="2">
    <source>
        <dbReference type="EMBL" id="GAA2517882.1"/>
    </source>
</evidence>
<name>A0ABN3NAU0_9ACTN</name>
<sequence>MIIGRNTTDSASRKRFYAVAEAARLLGLSEPTLYRAIRGGQFPAIRVRGRYVVPAAAIDQMEAEALALGGVDSIGSVSGRTA</sequence>
<dbReference type="EMBL" id="BAAARY010000005">
    <property type="protein sequence ID" value="GAA2517882.1"/>
    <property type="molecule type" value="Genomic_DNA"/>
</dbReference>
<dbReference type="NCBIfam" id="TIGR01764">
    <property type="entry name" value="excise"/>
    <property type="match status" value="1"/>
</dbReference>
<gene>
    <name evidence="2" type="ORF">GCM10010201_13400</name>
</gene>
<dbReference type="InterPro" id="IPR009061">
    <property type="entry name" value="DNA-bd_dom_put_sf"/>
</dbReference>
<evidence type="ECO:0000259" key="1">
    <source>
        <dbReference type="Pfam" id="PF12728"/>
    </source>
</evidence>
<dbReference type="Proteomes" id="UP001499978">
    <property type="component" value="Unassembled WGS sequence"/>
</dbReference>
<organism evidence="2 3">
    <name type="scientific">Pilimelia columellifera subsp. columellifera</name>
    <dbReference type="NCBI Taxonomy" id="706583"/>
    <lineage>
        <taxon>Bacteria</taxon>
        <taxon>Bacillati</taxon>
        <taxon>Actinomycetota</taxon>
        <taxon>Actinomycetes</taxon>
        <taxon>Micromonosporales</taxon>
        <taxon>Micromonosporaceae</taxon>
        <taxon>Pilimelia</taxon>
    </lineage>
</organism>
<dbReference type="InterPro" id="IPR041657">
    <property type="entry name" value="HTH_17"/>
</dbReference>
<proteinExistence type="predicted"/>